<keyword evidence="6" id="KW-0808">Transferase</keyword>
<dbReference type="Pfam" id="PF00069">
    <property type="entry name" value="Pkinase"/>
    <property type="match status" value="1"/>
</dbReference>
<keyword evidence="10" id="KW-0142">cGMP-binding</keyword>
<dbReference type="Pfam" id="PF00433">
    <property type="entry name" value="Pkinase_C"/>
    <property type="match status" value="1"/>
</dbReference>
<feature type="domain" description="Cyclic nucleotide-binding" evidence="17">
    <location>
        <begin position="11"/>
        <end position="91"/>
    </location>
</feature>
<keyword evidence="5" id="KW-0597">Phosphoprotein</keyword>
<evidence type="ECO:0000256" key="3">
    <source>
        <dbReference type="ARBA" id="ARBA00022527"/>
    </source>
</evidence>
<dbReference type="InterPro" id="IPR059029">
    <property type="entry name" value="FAM13A_dom"/>
</dbReference>
<evidence type="ECO:0000256" key="1">
    <source>
        <dbReference type="ARBA" id="ARBA00006352"/>
    </source>
</evidence>
<feature type="compositionally biased region" description="Acidic residues" evidence="15">
    <location>
        <begin position="599"/>
        <end position="608"/>
    </location>
</feature>
<keyword evidence="7 13" id="KW-0547">Nucleotide-binding</keyword>
<dbReference type="InterPro" id="IPR011009">
    <property type="entry name" value="Kinase-like_dom_sf"/>
</dbReference>
<evidence type="ECO:0000256" key="14">
    <source>
        <dbReference type="SAM" id="Coils"/>
    </source>
</evidence>
<dbReference type="Gene3D" id="3.30.200.20">
    <property type="entry name" value="Phosphorylase Kinase, domain 1"/>
    <property type="match status" value="1"/>
</dbReference>
<dbReference type="PROSITE" id="PS00889">
    <property type="entry name" value="CNMP_BINDING_2"/>
    <property type="match status" value="1"/>
</dbReference>
<organism evidence="19 20">
    <name type="scientific">Dissostichus eleginoides</name>
    <name type="common">Patagonian toothfish</name>
    <name type="synonym">Dissostichus amissus</name>
    <dbReference type="NCBI Taxonomy" id="100907"/>
    <lineage>
        <taxon>Eukaryota</taxon>
        <taxon>Metazoa</taxon>
        <taxon>Chordata</taxon>
        <taxon>Craniata</taxon>
        <taxon>Vertebrata</taxon>
        <taxon>Euteleostomi</taxon>
        <taxon>Actinopterygii</taxon>
        <taxon>Neopterygii</taxon>
        <taxon>Teleostei</taxon>
        <taxon>Neoteleostei</taxon>
        <taxon>Acanthomorphata</taxon>
        <taxon>Eupercaria</taxon>
        <taxon>Perciformes</taxon>
        <taxon>Notothenioidei</taxon>
        <taxon>Nototheniidae</taxon>
        <taxon>Dissostichus</taxon>
    </lineage>
</organism>
<dbReference type="SMART" id="SM00220">
    <property type="entry name" value="S_TKc"/>
    <property type="match status" value="1"/>
</dbReference>
<evidence type="ECO:0000256" key="12">
    <source>
        <dbReference type="ARBA" id="ARBA00047462"/>
    </source>
</evidence>
<gene>
    <name evidence="19" type="ORF">KUDE01_025329</name>
</gene>
<dbReference type="EC" id="2.7.11.12" evidence="2"/>
<keyword evidence="8 19" id="KW-0418">Kinase</keyword>
<dbReference type="InterPro" id="IPR000719">
    <property type="entry name" value="Prot_kinase_dom"/>
</dbReference>
<dbReference type="Pfam" id="PF26116">
    <property type="entry name" value="FAM13A"/>
    <property type="match status" value="1"/>
</dbReference>
<evidence type="ECO:0000313" key="19">
    <source>
        <dbReference type="EMBL" id="KAK1882168.1"/>
    </source>
</evidence>
<dbReference type="AlphaFoldDB" id="A0AAD9EUR6"/>
<feature type="domain" description="Protein kinase" evidence="16">
    <location>
        <begin position="354"/>
        <end position="758"/>
    </location>
</feature>
<dbReference type="SUPFAM" id="SSF56112">
    <property type="entry name" value="Protein kinase-like (PK-like)"/>
    <property type="match status" value="1"/>
</dbReference>
<evidence type="ECO:0000256" key="6">
    <source>
        <dbReference type="ARBA" id="ARBA00022679"/>
    </source>
</evidence>
<dbReference type="GO" id="GO:0030553">
    <property type="term" value="F:cGMP binding"/>
    <property type="evidence" value="ECO:0007669"/>
    <property type="project" value="UniProtKB-KW"/>
</dbReference>
<protein>
    <recommendedName>
        <fullName evidence="2">cGMP-dependent protein kinase</fullName>
        <ecNumber evidence="2">2.7.11.12</ecNumber>
    </recommendedName>
</protein>
<feature type="domain" description="Cyclic nucleotide-binding" evidence="17">
    <location>
        <begin position="215"/>
        <end position="336"/>
    </location>
</feature>
<dbReference type="PROSITE" id="PS00107">
    <property type="entry name" value="PROTEIN_KINASE_ATP"/>
    <property type="match status" value="1"/>
</dbReference>
<dbReference type="SUPFAM" id="SSF51206">
    <property type="entry name" value="cAMP-binding domain-like"/>
    <property type="match status" value="2"/>
</dbReference>
<comment type="catalytic activity">
    <reaction evidence="12">
        <text>L-seryl-[protein] + ATP = O-phospho-L-seryl-[protein] + ADP + H(+)</text>
        <dbReference type="Rhea" id="RHEA:17989"/>
        <dbReference type="Rhea" id="RHEA-COMP:9863"/>
        <dbReference type="Rhea" id="RHEA-COMP:11604"/>
        <dbReference type="ChEBI" id="CHEBI:15378"/>
        <dbReference type="ChEBI" id="CHEBI:29999"/>
        <dbReference type="ChEBI" id="CHEBI:30616"/>
        <dbReference type="ChEBI" id="CHEBI:83421"/>
        <dbReference type="ChEBI" id="CHEBI:456216"/>
        <dbReference type="EC" id="2.7.11.12"/>
    </reaction>
</comment>
<evidence type="ECO:0000256" key="9">
    <source>
        <dbReference type="ARBA" id="ARBA00022840"/>
    </source>
</evidence>
<feature type="compositionally biased region" description="Polar residues" evidence="15">
    <location>
        <begin position="580"/>
        <end position="597"/>
    </location>
</feature>
<dbReference type="PRINTS" id="PR00104">
    <property type="entry name" value="CGMPKINASE"/>
</dbReference>
<dbReference type="InterPro" id="IPR000961">
    <property type="entry name" value="AGC-kinase_C"/>
</dbReference>
<dbReference type="Pfam" id="PF00027">
    <property type="entry name" value="cNMP_binding"/>
    <property type="match status" value="2"/>
</dbReference>
<dbReference type="PANTHER" id="PTHR24353:SF68">
    <property type="match status" value="1"/>
</dbReference>
<evidence type="ECO:0000256" key="2">
    <source>
        <dbReference type="ARBA" id="ARBA00012428"/>
    </source>
</evidence>
<keyword evidence="20" id="KW-1185">Reference proteome</keyword>
<keyword evidence="4" id="KW-0140">cGMP</keyword>
<dbReference type="InterPro" id="IPR000595">
    <property type="entry name" value="cNMP-bd_dom"/>
</dbReference>
<feature type="domain" description="AGC-kinase C-terminal" evidence="18">
    <location>
        <begin position="567"/>
        <end position="634"/>
    </location>
</feature>
<feature type="coiled-coil region" evidence="14">
    <location>
        <begin position="1060"/>
        <end position="1087"/>
    </location>
</feature>
<keyword evidence="14" id="KW-0175">Coiled coil</keyword>
<evidence type="ECO:0000256" key="8">
    <source>
        <dbReference type="ARBA" id="ARBA00022777"/>
    </source>
</evidence>
<dbReference type="InterPro" id="IPR002374">
    <property type="entry name" value="cGMP_dep_kinase"/>
</dbReference>
<dbReference type="GO" id="GO:0004692">
    <property type="term" value="F:cGMP-dependent protein kinase activity"/>
    <property type="evidence" value="ECO:0007669"/>
    <property type="project" value="UniProtKB-EC"/>
</dbReference>
<evidence type="ECO:0000259" key="18">
    <source>
        <dbReference type="PROSITE" id="PS51285"/>
    </source>
</evidence>
<feature type="domain" description="Cyclic nucleotide-binding" evidence="17">
    <location>
        <begin position="177"/>
        <end position="212"/>
    </location>
</feature>
<dbReference type="EMBL" id="JASDAP010000024">
    <property type="protein sequence ID" value="KAK1882168.1"/>
    <property type="molecule type" value="Genomic_DNA"/>
</dbReference>
<dbReference type="InterPro" id="IPR008271">
    <property type="entry name" value="Ser/Thr_kinase_AS"/>
</dbReference>
<accession>A0AAD9EUR6</accession>
<proteinExistence type="inferred from homology"/>
<dbReference type="InterPro" id="IPR018490">
    <property type="entry name" value="cNMP-bd_dom_sf"/>
</dbReference>
<evidence type="ECO:0000256" key="13">
    <source>
        <dbReference type="PROSITE-ProRule" id="PRU10141"/>
    </source>
</evidence>
<dbReference type="FunFam" id="3.30.200.20:FF:000005">
    <property type="entry name" value="cAMP-dependent protein kinase catalytic subunit"/>
    <property type="match status" value="1"/>
</dbReference>
<sequence>MIKDAILDNDFMKNLELSQIQEVVDCMYPVDFGPDACIIREGDVGSLVYVMEEGKVEVTKEGMKLCTMTPGKVFGELAILYNCTRTASVTVPPLPLHSASSSSARCLLFLCTVPPLCEAFESLNVKITVRLLHFEPRQQHDVLINQQIGSEFIWKSPVNLSRGVKRTQIHFKLDWFALVEVKLWAIDRQCFQTIMMRTGLIKHAEYMDFLKSVPSFQGLSEETLSKLADVMEETHYEDGEFIVRQGATGDTFFIISKGKVNVTQEDPANQETAHLRELGRGDWFGERALQGEDVRTANVIASDTVTCLVIDRDSFKHLIGGLGDVSNKGYEDAELKAKYEAENAFFSSLKLTDFNIIDTLGVGGFGRVEMLKSDEAKTFAMKILKKRHIVDTRQQEHIRSEKHIMTEAHCDFIVRLYRTFKDSKYLYMLMEACLGGEVWTILRDRGSFEDSTTRFYTACVVEALAYLHAKGIIYRDLKPENLILDSRGYAKICPSASLCVRSPPFSAPDPMKTYNVILRGIDMIEFPKKITKNAANLIKKLCRDNPSERLGNLKNGVKDIQKHKWFEGFNWEGLRKGTLTTPLTPDVSSPTDTSNFDSFPEDTDEPPPDDISAVQTNLWTGGRLRARHLTNSWRAGQPLLDCGGRLHPEQQPSVSSTCGAPEAGTWLSSLLKLRALEGEGGPSPGSSPDESPPPLGSKGQKSPPSPGETGGGGTLALCHKPLAPPSPTGEEGGGALLQLLSGGPGPLPSPRCLTHSLRFNSDPEAAPSPPCSQQYMCRALDRVDVSEDPGSPSASFLTRQIQALKKKVRRFEDQFEQDMKYKPTHNDKYSNPEMIRVMGELATARKRLKEMRLRQSVFELKDPDPQSCLGGGQQGAPESLEETVESLFRRLREKRQALNLPDNMKAQMVLEKITLQKCLLYFESVHGRPGVRQERVLVKPLYDRYQMIKRLLCVSPTITTIEEEDGSDEDSVMVSTTLDPPVEEDVDPTFVSPIVEVKPVQQQADLAVSSLHEASRSQLLQSLRETRGEKKTRRKVLRQFEDEFYRQTGRICQKEDRSPMKEEYQEYKQLKAKLRLLEVLLSKQEVQLGRQEVPKKHM</sequence>
<evidence type="ECO:0000259" key="16">
    <source>
        <dbReference type="PROSITE" id="PS50011"/>
    </source>
</evidence>
<dbReference type="FunFam" id="2.60.120.10:FF:000037">
    <property type="entry name" value="cGMP-dependent protein kinase"/>
    <property type="match status" value="1"/>
</dbReference>
<name>A0AAD9EUR6_DISEL</name>
<dbReference type="Gene3D" id="2.60.120.10">
    <property type="entry name" value="Jelly Rolls"/>
    <property type="match status" value="2"/>
</dbReference>
<dbReference type="PROSITE" id="PS00888">
    <property type="entry name" value="CNMP_BINDING_1"/>
    <property type="match status" value="2"/>
</dbReference>
<evidence type="ECO:0000256" key="15">
    <source>
        <dbReference type="SAM" id="MobiDB-lite"/>
    </source>
</evidence>
<dbReference type="PROSITE" id="PS51285">
    <property type="entry name" value="AGC_KINASE_CTER"/>
    <property type="match status" value="1"/>
</dbReference>
<comment type="similarity">
    <text evidence="1">Belongs to the protein kinase superfamily. AGC Ser/Thr protein kinase family. cGMP subfamily.</text>
</comment>
<dbReference type="PROSITE" id="PS50042">
    <property type="entry name" value="CNMP_BINDING_3"/>
    <property type="match status" value="3"/>
</dbReference>
<dbReference type="PANTHER" id="PTHR24353">
    <property type="entry name" value="CYCLIC NUCLEOTIDE-DEPENDENT PROTEIN KINASE"/>
    <property type="match status" value="1"/>
</dbReference>
<comment type="caution">
    <text evidence="19">The sequence shown here is derived from an EMBL/GenBank/DDBJ whole genome shotgun (WGS) entry which is preliminary data.</text>
</comment>
<dbReference type="InterPro" id="IPR014710">
    <property type="entry name" value="RmlC-like_jellyroll"/>
</dbReference>
<evidence type="ECO:0000313" key="20">
    <source>
        <dbReference type="Proteomes" id="UP001228049"/>
    </source>
</evidence>
<dbReference type="PROSITE" id="PS00108">
    <property type="entry name" value="PROTEIN_KINASE_ST"/>
    <property type="match status" value="1"/>
</dbReference>
<feature type="region of interest" description="Disordered" evidence="15">
    <location>
        <begin position="580"/>
        <end position="612"/>
    </location>
</feature>
<dbReference type="InterPro" id="IPR018488">
    <property type="entry name" value="cNMP-bd_CS"/>
</dbReference>
<evidence type="ECO:0000256" key="11">
    <source>
        <dbReference type="ARBA" id="ARBA00047298"/>
    </source>
</evidence>
<dbReference type="GO" id="GO:0005524">
    <property type="term" value="F:ATP binding"/>
    <property type="evidence" value="ECO:0007669"/>
    <property type="project" value="UniProtKB-UniRule"/>
</dbReference>
<evidence type="ECO:0000256" key="7">
    <source>
        <dbReference type="ARBA" id="ARBA00022741"/>
    </source>
</evidence>
<dbReference type="InterPro" id="IPR017892">
    <property type="entry name" value="Pkinase_C"/>
</dbReference>
<evidence type="ECO:0000256" key="10">
    <source>
        <dbReference type="ARBA" id="ARBA00022992"/>
    </source>
</evidence>
<evidence type="ECO:0000256" key="5">
    <source>
        <dbReference type="ARBA" id="ARBA00022553"/>
    </source>
</evidence>
<dbReference type="PROSITE" id="PS50011">
    <property type="entry name" value="PROTEIN_KINASE_DOM"/>
    <property type="match status" value="1"/>
</dbReference>
<feature type="binding site" evidence="13">
    <location>
        <position position="382"/>
    </location>
    <ligand>
        <name>ATP</name>
        <dbReference type="ChEBI" id="CHEBI:30616"/>
    </ligand>
</feature>
<dbReference type="Gene3D" id="1.10.510.10">
    <property type="entry name" value="Transferase(Phosphotransferase) domain 1"/>
    <property type="match status" value="2"/>
</dbReference>
<evidence type="ECO:0000256" key="4">
    <source>
        <dbReference type="ARBA" id="ARBA00022535"/>
    </source>
</evidence>
<dbReference type="SMART" id="SM00100">
    <property type="entry name" value="cNMP"/>
    <property type="match status" value="2"/>
</dbReference>
<evidence type="ECO:0000259" key="17">
    <source>
        <dbReference type="PROSITE" id="PS50042"/>
    </source>
</evidence>
<dbReference type="InterPro" id="IPR017441">
    <property type="entry name" value="Protein_kinase_ATP_BS"/>
</dbReference>
<dbReference type="Proteomes" id="UP001228049">
    <property type="component" value="Unassembled WGS sequence"/>
</dbReference>
<comment type="catalytic activity">
    <reaction evidence="11">
        <text>L-threonyl-[protein] + ATP = O-phospho-L-threonyl-[protein] + ADP + H(+)</text>
        <dbReference type="Rhea" id="RHEA:46608"/>
        <dbReference type="Rhea" id="RHEA-COMP:11060"/>
        <dbReference type="Rhea" id="RHEA-COMP:11605"/>
        <dbReference type="ChEBI" id="CHEBI:15378"/>
        <dbReference type="ChEBI" id="CHEBI:30013"/>
        <dbReference type="ChEBI" id="CHEBI:30616"/>
        <dbReference type="ChEBI" id="CHEBI:61977"/>
        <dbReference type="ChEBI" id="CHEBI:456216"/>
        <dbReference type="EC" id="2.7.11.12"/>
    </reaction>
</comment>
<keyword evidence="9 13" id="KW-0067">ATP-binding</keyword>
<keyword evidence="3" id="KW-0723">Serine/threonine-protein kinase</keyword>
<feature type="region of interest" description="Disordered" evidence="15">
    <location>
        <begin position="676"/>
        <end position="742"/>
    </location>
</feature>
<dbReference type="SMART" id="SM00133">
    <property type="entry name" value="S_TK_X"/>
    <property type="match status" value="1"/>
</dbReference>
<dbReference type="CDD" id="cd00038">
    <property type="entry name" value="CAP_ED"/>
    <property type="match status" value="2"/>
</dbReference>
<reference evidence="19" key="1">
    <citation type="submission" date="2023-04" db="EMBL/GenBank/DDBJ databases">
        <title>Chromosome-level genome of Chaenocephalus aceratus.</title>
        <authorList>
            <person name="Park H."/>
        </authorList>
    </citation>
    <scope>NUCLEOTIDE SEQUENCE</scope>
    <source>
        <strain evidence="19">DE</strain>
        <tissue evidence="19">Muscle</tissue>
    </source>
</reference>